<dbReference type="GO" id="GO:0000480">
    <property type="term" value="P:endonucleolytic cleavage in 5'-ETS of tricistronic rRNA transcript (SSU-rRNA, 5.8S rRNA, LSU-rRNA)"/>
    <property type="evidence" value="ECO:0007669"/>
    <property type="project" value="TreeGrafter"/>
</dbReference>
<feature type="repeat" description="WD" evidence="5">
    <location>
        <begin position="117"/>
        <end position="150"/>
    </location>
</feature>
<evidence type="ECO:0000256" key="1">
    <source>
        <dbReference type="ARBA" id="ARBA00004604"/>
    </source>
</evidence>
<dbReference type="Gene3D" id="2.130.10.10">
    <property type="entry name" value="YVTN repeat-like/Quinoprotein amine dehydrogenase"/>
    <property type="match status" value="4"/>
</dbReference>
<dbReference type="FunFam" id="2.130.10.10:FF:000230">
    <property type="entry name" value="Transducin beta-like protein 3"/>
    <property type="match status" value="1"/>
</dbReference>
<feature type="region of interest" description="Disordered" evidence="6">
    <location>
        <begin position="486"/>
        <end position="515"/>
    </location>
</feature>
<dbReference type="InterPro" id="IPR036322">
    <property type="entry name" value="WD40_repeat_dom_sf"/>
</dbReference>
<dbReference type="Pfam" id="PF08625">
    <property type="entry name" value="Utp13"/>
    <property type="match status" value="1"/>
</dbReference>
<evidence type="ECO:0000256" key="5">
    <source>
        <dbReference type="PROSITE-ProRule" id="PRU00221"/>
    </source>
</evidence>
<dbReference type="InterPro" id="IPR020472">
    <property type="entry name" value="WD40_PAC1"/>
</dbReference>
<dbReference type="FunFam" id="2.130.10.10:FF:001054">
    <property type="entry name" value="Transducin (beta)-like 3"/>
    <property type="match status" value="1"/>
</dbReference>
<feature type="compositionally biased region" description="Basic and acidic residues" evidence="6">
    <location>
        <begin position="493"/>
        <end position="502"/>
    </location>
</feature>
<evidence type="ECO:0000256" key="4">
    <source>
        <dbReference type="ARBA" id="ARBA00023242"/>
    </source>
</evidence>
<dbReference type="Proteomes" id="UP000250572">
    <property type="component" value="Unassembled WGS sequence"/>
</dbReference>
<reference evidence="8 9" key="1">
    <citation type="journal article" date="2018" name="G3 (Bethesda)">
        <title>A High-Quality Reference Genome for the Invasive Mosquitofish Gambusia affinis Using a Chicago Library.</title>
        <authorList>
            <person name="Hoffberg S.L."/>
            <person name="Troendle N.J."/>
            <person name="Glenn T.C."/>
            <person name="Mahmud O."/>
            <person name="Louha S."/>
            <person name="Chalopin D."/>
            <person name="Bennetzen J.L."/>
            <person name="Mauricio R."/>
        </authorList>
    </citation>
    <scope>NUCLEOTIDE SEQUENCE [LARGE SCALE GENOMIC DNA]</scope>
    <source>
        <strain evidence="8">NE01/NJP1002.9</strain>
        <tissue evidence="8">Muscle</tissue>
    </source>
</reference>
<dbReference type="GO" id="GO:0030686">
    <property type="term" value="C:90S preribosome"/>
    <property type="evidence" value="ECO:0007669"/>
    <property type="project" value="TreeGrafter"/>
</dbReference>
<protein>
    <recommendedName>
        <fullName evidence="7">U3 small nucleolar RNA-associated protein 13 C-terminal domain-containing protein</fullName>
    </recommendedName>
</protein>
<feature type="repeat" description="WD" evidence="5">
    <location>
        <begin position="582"/>
        <end position="623"/>
    </location>
</feature>
<feature type="repeat" description="WD" evidence="5">
    <location>
        <begin position="540"/>
        <end position="581"/>
    </location>
</feature>
<dbReference type="PRINTS" id="PR00320">
    <property type="entry name" value="GPROTEINBRPT"/>
</dbReference>
<dbReference type="InterPro" id="IPR015943">
    <property type="entry name" value="WD40/YVTN_repeat-like_dom_sf"/>
</dbReference>
<accession>A0A315V7H1</accession>
<feature type="repeat" description="WD" evidence="5">
    <location>
        <begin position="624"/>
        <end position="655"/>
    </location>
</feature>
<proteinExistence type="predicted"/>
<sequence length="961" mass="106740">MANTNLQFKTNYAVSSKIEPFYKGGKVQISKDEKYIFCTCGSRVNVLEISTGKIVHCVEHDDQEDITSFAVSCDDEVGNQVKTNTRFLCVQLLVTASRALLLKQWDWRQGTCTRSWKAIHTIPVASMTFDPSSTLLATGGCDATIKVWDVVKQYCTHNLKGSSGVVHLVQFHPDISRLQLFSSSVDCGIRLWDLRSSQCVCILESHYSAVTSLSFSKDGDTMVSSGRDKICTVWDLKSRQAKRTVPVYESVEGVVLLPEKTDLSQIGVKSKHLHFVTAGSKGVLRVWEASTARCVYTQSLPSTLTPSSEEDKEDDNPRSLTYLFHLPASSRLATVTAEHNILFYQLPSLTTQQQFVGYNDEVLDVKFLGKDDSHIVVATNSCQLKVFQLLTNSCQILYGHTDTVLTLDVFKKGSLFASCAKDRSVRVWQLDSDSGQVRCVAQGSSHTNAVGSIGCSRMKASFVVTGSQDCTVKVWDLPTEFSGEEIHQLSPRSTEKAHDKDVNSVSVSPNDKLLASGSQDRTAKLWSLSGDGNLGLLGVFRGHRRGIWSVCFSPVDQILASSSADGTTKLWGLQDFSCLKTFEGHDASVLKVVFVSRGTQLLTSGSDGLVKLWTIKTNECVKTLDAHQDKVWGLHGSRKDDKMVTGSADSNITVWLDVTKVELAEEQAKQEDQILKQQELSNLLHEKKYLKALGLAISLDQPHTVLTVIKAIRQVEGSSDLLETTLLRLRVDQKESLLRYCVVWNTNARNCLDAQAVLQVLLTHLPPEEMLQFQGARTHLEGLIPYTERHMERIGRLQQASMFLNYMWQKMRVAGASSGMEQDDDMDTTPLTQTQPLFFLDKEKARGGTDEREDQGDDGDREQEEESGFEVKDEEEAEEISASKKASANDAREKKGETNGCRQSESEESSEEEEEEEEEDHRFGSETLGTRVPSGLLVGLRQLDTVGCAVRQNRSCWSLAP</sequence>
<gene>
    <name evidence="8" type="ORF">CCH79_00014618</name>
</gene>
<evidence type="ECO:0000313" key="8">
    <source>
        <dbReference type="EMBL" id="PWA19311.1"/>
    </source>
</evidence>
<name>A0A315V7H1_GAMAF</name>
<dbReference type="GO" id="GO:0032040">
    <property type="term" value="C:small-subunit processome"/>
    <property type="evidence" value="ECO:0007669"/>
    <property type="project" value="InterPro"/>
</dbReference>
<dbReference type="PANTHER" id="PTHR19854:SF15">
    <property type="entry name" value="TRANSDUCIN BETA-LIKE PROTEIN 3"/>
    <property type="match status" value="1"/>
</dbReference>
<evidence type="ECO:0000256" key="3">
    <source>
        <dbReference type="ARBA" id="ARBA00022737"/>
    </source>
</evidence>
<comment type="caution">
    <text evidence="8">The sequence shown here is derived from an EMBL/GenBank/DDBJ whole genome shotgun (WGS) entry which is preliminary data.</text>
</comment>
<feature type="repeat" description="WD" evidence="5">
    <location>
        <begin position="159"/>
        <end position="202"/>
    </location>
</feature>
<dbReference type="EMBL" id="NHOQ01002164">
    <property type="protein sequence ID" value="PWA19311.1"/>
    <property type="molecule type" value="Genomic_DNA"/>
</dbReference>
<evidence type="ECO:0000259" key="7">
    <source>
        <dbReference type="Pfam" id="PF08625"/>
    </source>
</evidence>
<dbReference type="STRING" id="33528.ENSGAFP00000029928"/>
<dbReference type="InterPro" id="IPR001680">
    <property type="entry name" value="WD40_rpt"/>
</dbReference>
<dbReference type="PROSITE" id="PS50294">
    <property type="entry name" value="WD_REPEATS_REGION"/>
    <property type="match status" value="8"/>
</dbReference>
<dbReference type="InterPro" id="IPR019775">
    <property type="entry name" value="WD40_repeat_CS"/>
</dbReference>
<dbReference type="FunFam" id="2.130.10.10:FF:001416">
    <property type="entry name" value="Transducin (beta)-like 3"/>
    <property type="match status" value="1"/>
</dbReference>
<dbReference type="GO" id="GO:0034511">
    <property type="term" value="F:U3 snoRNA binding"/>
    <property type="evidence" value="ECO:0007669"/>
    <property type="project" value="TreeGrafter"/>
</dbReference>
<dbReference type="SUPFAM" id="SSF50978">
    <property type="entry name" value="WD40 repeat-like"/>
    <property type="match status" value="2"/>
</dbReference>
<evidence type="ECO:0000256" key="2">
    <source>
        <dbReference type="ARBA" id="ARBA00022574"/>
    </source>
</evidence>
<feature type="domain" description="U3 small nucleolar RNA-associated protein 13 C-terminal" evidence="7">
    <location>
        <begin position="677"/>
        <end position="811"/>
    </location>
</feature>
<comment type="subcellular location">
    <subcellularLocation>
        <location evidence="1">Nucleus</location>
        <location evidence="1">Nucleolus</location>
    </subcellularLocation>
</comment>
<dbReference type="AlphaFoldDB" id="A0A315V7H1"/>
<dbReference type="SMART" id="SM00320">
    <property type="entry name" value="WD40"/>
    <property type="match status" value="12"/>
</dbReference>
<dbReference type="PROSITE" id="PS50082">
    <property type="entry name" value="WD_REPEATS_2"/>
    <property type="match status" value="9"/>
</dbReference>
<feature type="repeat" description="WD" evidence="5">
    <location>
        <begin position="443"/>
        <end position="477"/>
    </location>
</feature>
<evidence type="ECO:0000313" key="9">
    <source>
        <dbReference type="Proteomes" id="UP000250572"/>
    </source>
</evidence>
<dbReference type="CDD" id="cd00200">
    <property type="entry name" value="WD40"/>
    <property type="match status" value="2"/>
</dbReference>
<keyword evidence="3" id="KW-0677">Repeat</keyword>
<feature type="compositionally biased region" description="Acidic residues" evidence="6">
    <location>
        <begin position="851"/>
        <end position="879"/>
    </location>
</feature>
<keyword evidence="9" id="KW-1185">Reference proteome</keyword>
<feature type="repeat" description="WD" evidence="5">
    <location>
        <begin position="495"/>
        <end position="529"/>
    </location>
</feature>
<feature type="compositionally biased region" description="Acidic residues" evidence="6">
    <location>
        <begin position="906"/>
        <end position="919"/>
    </location>
</feature>
<organism evidence="8 9">
    <name type="scientific">Gambusia affinis</name>
    <name type="common">Western mosquitofish</name>
    <name type="synonym">Heterandria affinis</name>
    <dbReference type="NCBI Taxonomy" id="33528"/>
    <lineage>
        <taxon>Eukaryota</taxon>
        <taxon>Metazoa</taxon>
        <taxon>Chordata</taxon>
        <taxon>Craniata</taxon>
        <taxon>Vertebrata</taxon>
        <taxon>Euteleostomi</taxon>
        <taxon>Actinopterygii</taxon>
        <taxon>Neopterygii</taxon>
        <taxon>Teleostei</taxon>
        <taxon>Neoteleostei</taxon>
        <taxon>Acanthomorphata</taxon>
        <taxon>Ovalentaria</taxon>
        <taxon>Atherinomorphae</taxon>
        <taxon>Cyprinodontiformes</taxon>
        <taxon>Poeciliidae</taxon>
        <taxon>Poeciliinae</taxon>
        <taxon>Gambusia</taxon>
    </lineage>
</organism>
<keyword evidence="2 5" id="KW-0853">WD repeat</keyword>
<feature type="region of interest" description="Disordered" evidence="6">
    <location>
        <begin position="818"/>
        <end position="933"/>
    </location>
</feature>
<feature type="repeat" description="WD" evidence="5">
    <location>
        <begin position="397"/>
        <end position="438"/>
    </location>
</feature>
<feature type="repeat" description="WD" evidence="5">
    <location>
        <begin position="203"/>
        <end position="244"/>
    </location>
</feature>
<keyword evidence="4" id="KW-0539">Nucleus</keyword>
<evidence type="ECO:0000256" key="6">
    <source>
        <dbReference type="SAM" id="MobiDB-lite"/>
    </source>
</evidence>
<dbReference type="PANTHER" id="PTHR19854">
    <property type="entry name" value="TRANSDUCIN BETA-LIKE 3"/>
    <property type="match status" value="1"/>
</dbReference>
<dbReference type="InterPro" id="IPR013934">
    <property type="entry name" value="Utp13_C"/>
</dbReference>
<dbReference type="GO" id="GO:0000472">
    <property type="term" value="P:endonucleolytic cleavage to generate mature 5'-end of SSU-rRNA from (SSU-rRNA, 5.8S rRNA, LSU-rRNA)"/>
    <property type="evidence" value="ECO:0007669"/>
    <property type="project" value="TreeGrafter"/>
</dbReference>
<feature type="compositionally biased region" description="Basic and acidic residues" evidence="6">
    <location>
        <begin position="840"/>
        <end position="850"/>
    </location>
</feature>
<dbReference type="Pfam" id="PF00400">
    <property type="entry name" value="WD40"/>
    <property type="match status" value="9"/>
</dbReference>
<dbReference type="PROSITE" id="PS00678">
    <property type="entry name" value="WD_REPEATS_1"/>
    <property type="match status" value="4"/>
</dbReference>